<evidence type="ECO:0000256" key="8">
    <source>
        <dbReference type="SAM" id="SignalP"/>
    </source>
</evidence>
<reference evidence="9 10" key="1">
    <citation type="submission" date="2021-06" db="EMBL/GenBank/DDBJ databases">
        <title>Falsochrobactrum tianjin sp.nov., a new petroleum-degrading bacteria isolated from oily soils.</title>
        <authorList>
            <person name="Chen G."/>
            <person name="Chen H."/>
            <person name="Tian J."/>
            <person name="Qing J."/>
            <person name="Zhong L."/>
            <person name="Ma W."/>
            <person name="Song Y."/>
            <person name="Cui X."/>
            <person name="Yan B."/>
        </authorList>
    </citation>
    <scope>NUCLEOTIDE SEQUENCE [LARGE SCALE GENOMIC DNA]</scope>
    <source>
        <strain evidence="9 10">TDYN1</strain>
    </source>
</reference>
<dbReference type="GO" id="GO:0016020">
    <property type="term" value="C:membrane"/>
    <property type="evidence" value="ECO:0007669"/>
    <property type="project" value="UniProtKB-SubCell"/>
</dbReference>
<name>A0A949PM04_9HYPH</name>
<evidence type="ECO:0000256" key="2">
    <source>
        <dbReference type="ARBA" id="ARBA00007802"/>
    </source>
</evidence>
<dbReference type="Pfam" id="PF04610">
    <property type="entry name" value="TrbL"/>
    <property type="match status" value="1"/>
</dbReference>
<evidence type="ECO:0000313" key="10">
    <source>
        <dbReference type="Proteomes" id="UP000752297"/>
    </source>
</evidence>
<evidence type="ECO:0000256" key="3">
    <source>
        <dbReference type="ARBA" id="ARBA00022692"/>
    </source>
</evidence>
<dbReference type="InterPro" id="IPR007688">
    <property type="entry name" value="Conjugal_tfr_TrbL/VirB6"/>
</dbReference>
<dbReference type="RefSeq" id="WP_217677731.1">
    <property type="nucleotide sequence ID" value="NZ_JAHRVA010000003.1"/>
</dbReference>
<feature type="region of interest" description="Disordered" evidence="6">
    <location>
        <begin position="405"/>
        <end position="424"/>
    </location>
</feature>
<evidence type="ECO:0000256" key="1">
    <source>
        <dbReference type="ARBA" id="ARBA00004141"/>
    </source>
</evidence>
<accession>A0A949PM04</accession>
<keyword evidence="5 7" id="KW-0472">Membrane</keyword>
<gene>
    <name evidence="9" type="primary">trbL</name>
    <name evidence="9" type="ORF">KUG47_09595</name>
</gene>
<protein>
    <submittedName>
        <fullName evidence="9">P-type conjugative transfer protein TrbL</fullName>
    </submittedName>
</protein>
<evidence type="ECO:0000256" key="6">
    <source>
        <dbReference type="SAM" id="MobiDB-lite"/>
    </source>
</evidence>
<keyword evidence="4 7" id="KW-1133">Transmembrane helix</keyword>
<feature type="transmembrane region" description="Helical" evidence="7">
    <location>
        <begin position="194"/>
        <end position="212"/>
    </location>
</feature>
<evidence type="ECO:0000313" key="9">
    <source>
        <dbReference type="EMBL" id="MBV2143751.1"/>
    </source>
</evidence>
<keyword evidence="8" id="KW-0732">Signal</keyword>
<comment type="similarity">
    <text evidence="2">Belongs to the TrbL/VirB6 family.</text>
</comment>
<dbReference type="EMBL" id="JAHRVA010000003">
    <property type="protein sequence ID" value="MBV2143751.1"/>
    <property type="molecule type" value="Genomic_DNA"/>
</dbReference>
<keyword evidence="10" id="KW-1185">Reference proteome</keyword>
<feature type="transmembrane region" description="Helical" evidence="7">
    <location>
        <begin position="57"/>
        <end position="75"/>
    </location>
</feature>
<evidence type="ECO:0000256" key="4">
    <source>
        <dbReference type="ARBA" id="ARBA00022989"/>
    </source>
</evidence>
<dbReference type="NCBIfam" id="TIGR02783">
    <property type="entry name" value="TrbL_P"/>
    <property type="match status" value="1"/>
</dbReference>
<feature type="transmembrane region" description="Helical" evidence="7">
    <location>
        <begin position="259"/>
        <end position="277"/>
    </location>
</feature>
<dbReference type="Proteomes" id="UP000752297">
    <property type="component" value="Unassembled WGS sequence"/>
</dbReference>
<feature type="transmembrane region" description="Helical" evidence="7">
    <location>
        <begin position="87"/>
        <end position="111"/>
    </location>
</feature>
<organism evidence="9 10">
    <name type="scientific">Falsochrobactrum tianjinense</name>
    <dbReference type="NCBI Taxonomy" id="2706015"/>
    <lineage>
        <taxon>Bacteria</taxon>
        <taxon>Pseudomonadati</taxon>
        <taxon>Pseudomonadota</taxon>
        <taxon>Alphaproteobacteria</taxon>
        <taxon>Hyphomicrobiales</taxon>
        <taxon>Brucellaceae</taxon>
        <taxon>Falsochrobactrum</taxon>
    </lineage>
</organism>
<sequence length="463" mass="47645">MKSNVWKGLLTLAVILLVAEPALADVQGANVMDDALSRFESASSQWSSTIVSAATRLFWSLATISLVWTAGTMILRKADIGEFFAEFFRFIMFIGIFWFFLSNAVSGYNIAGTIVDSLKQLAGEAGGLGSTKLGPSAILDMGFELDEKARESVRGIGLGGWADSLIMQVLGLVMLIIMAIIAVNLLIVQVSAWVLLYGGVFFLGMGGSRWTSELAIGYYRAILGIAAQLMGMVLIVAIGKDFIDGYYAQISDGLSKHDLSVILVVGVMLLFLVNKIPPMLAGIVTGSAVGSVGAAGSFGAGAMFGAATTAGAAAMTVGSLATAGAGKIVAAASMAGQNINAGSDLLARPLGGVQGGIAGAAAKMTRFGADTMANLATGKTKQAPIPTPGSPEGLAAKVDNAMGANDAPRFDGNSLTGGVGSGTRMQEEQSGFAEAAMDMMQNTDASVDTKSEVAQFVRKGSRT</sequence>
<feature type="chain" id="PRO_5036877868" evidence="8">
    <location>
        <begin position="25"/>
        <end position="463"/>
    </location>
</feature>
<dbReference type="GO" id="GO:0030255">
    <property type="term" value="P:protein secretion by the type IV secretion system"/>
    <property type="evidence" value="ECO:0007669"/>
    <property type="project" value="InterPro"/>
</dbReference>
<dbReference type="AlphaFoldDB" id="A0A949PM04"/>
<evidence type="ECO:0000256" key="5">
    <source>
        <dbReference type="ARBA" id="ARBA00023136"/>
    </source>
</evidence>
<comment type="caution">
    <text evidence="9">The sequence shown here is derived from an EMBL/GenBank/DDBJ whole genome shotgun (WGS) entry which is preliminary data.</text>
</comment>
<comment type="subcellular location">
    <subcellularLocation>
        <location evidence="1">Membrane</location>
        <topology evidence="1">Multi-pass membrane protein</topology>
    </subcellularLocation>
</comment>
<proteinExistence type="inferred from homology"/>
<evidence type="ECO:0000256" key="7">
    <source>
        <dbReference type="SAM" id="Phobius"/>
    </source>
</evidence>
<feature type="transmembrane region" description="Helical" evidence="7">
    <location>
        <begin position="218"/>
        <end position="238"/>
    </location>
</feature>
<feature type="signal peptide" evidence="8">
    <location>
        <begin position="1"/>
        <end position="24"/>
    </location>
</feature>
<feature type="transmembrane region" description="Helical" evidence="7">
    <location>
        <begin position="165"/>
        <end position="187"/>
    </location>
</feature>
<keyword evidence="3 7" id="KW-0812">Transmembrane</keyword>
<dbReference type="InterPro" id="IPR014150">
    <property type="entry name" value="Conjugal_tfr_TrbL"/>
</dbReference>